<keyword evidence="2" id="KW-1185">Reference proteome</keyword>
<dbReference type="EMBL" id="CP031229">
    <property type="protein sequence ID" value="AXH96935.1"/>
    <property type="molecule type" value="Genomic_DNA"/>
</dbReference>
<reference evidence="1 2" key="1">
    <citation type="submission" date="2018-07" db="EMBL/GenBank/DDBJ databases">
        <title>Complete genome sequencing of Ornithinimicrobium sp. AMA3305.</title>
        <authorList>
            <person name="Bae J.-W."/>
        </authorList>
    </citation>
    <scope>NUCLEOTIDE SEQUENCE [LARGE SCALE GENOMIC DNA]</scope>
    <source>
        <strain evidence="1 2">AMA3305</strain>
    </source>
</reference>
<dbReference type="KEGG" id="orn:DV701_13135"/>
<protein>
    <submittedName>
        <fullName evidence="1">Uncharacterized protein</fullName>
    </submittedName>
</protein>
<evidence type="ECO:0000313" key="2">
    <source>
        <dbReference type="Proteomes" id="UP000253790"/>
    </source>
</evidence>
<dbReference type="AlphaFoldDB" id="A0A345NPH7"/>
<dbReference type="OrthoDB" id="4869851at2"/>
<accession>A0A345NPH7</accession>
<organism evidence="1 2">
    <name type="scientific">Ornithinimicrobium avium</name>
    <dbReference type="NCBI Taxonomy" id="2283195"/>
    <lineage>
        <taxon>Bacteria</taxon>
        <taxon>Bacillati</taxon>
        <taxon>Actinomycetota</taxon>
        <taxon>Actinomycetes</taxon>
        <taxon>Micrococcales</taxon>
        <taxon>Ornithinimicrobiaceae</taxon>
        <taxon>Ornithinimicrobium</taxon>
    </lineage>
</organism>
<proteinExistence type="predicted"/>
<evidence type="ECO:0000313" key="1">
    <source>
        <dbReference type="EMBL" id="AXH96935.1"/>
    </source>
</evidence>
<dbReference type="Proteomes" id="UP000253790">
    <property type="component" value="Chromosome"/>
</dbReference>
<name>A0A345NPH7_9MICO</name>
<sequence>MRGSVYWEEGHVSTNAEFLIIPAVDQAGQATWMESLRPRTTTIELLFHDGDTDHPLTHGLAWLSPIRQVGVGARPGYPGPQPNAVLHRYPYDRAILHALNGLGGLFEYVPAPTGDTVNFTRLGNVDVTFLDHSDTVLGSTVTHEGLILSPVEASART</sequence>
<gene>
    <name evidence="1" type="ORF">DV701_13135</name>
</gene>